<evidence type="ECO:0000259" key="1">
    <source>
        <dbReference type="SMART" id="SM00849"/>
    </source>
</evidence>
<comment type="caution">
    <text evidence="2">The sequence shown here is derived from an EMBL/GenBank/DDBJ whole genome shotgun (WGS) entry which is preliminary data.</text>
</comment>
<keyword evidence="2" id="KW-0378">Hydrolase</keyword>
<dbReference type="Gene3D" id="3.60.15.10">
    <property type="entry name" value="Ribonuclease Z/Hydroxyacylglutathione hydrolase-like"/>
    <property type="match status" value="1"/>
</dbReference>
<reference evidence="2 3" key="1">
    <citation type="submission" date="2018-08" db="EMBL/GenBank/DDBJ databases">
        <title>A genome reference for cultivated species of the human gut microbiota.</title>
        <authorList>
            <person name="Zou Y."/>
            <person name="Xue W."/>
            <person name="Luo G."/>
        </authorList>
    </citation>
    <scope>NUCLEOTIDE SEQUENCE [LARGE SCALE GENOMIC DNA]</scope>
    <source>
        <strain evidence="2 3">AM42-11AC</strain>
    </source>
</reference>
<dbReference type="SUPFAM" id="SSF56281">
    <property type="entry name" value="Metallo-hydrolase/oxidoreductase"/>
    <property type="match status" value="1"/>
</dbReference>
<dbReference type="GeneID" id="97209359"/>
<sequence length="254" mass="29005">MSSWFTTEIIDKDTFAISEYRHWEETHCYLLCGTKKAILIDTGLGVANIKKVVDSLTSLPVTAITTHTHWDHIGGHKYFDIIAVHEAEKDWLSGKFPIPLQVVKSNLMRKPCDFPSDFKIEEYQIFQGVPQIILHDNDCIDLGNRKLIVLHTPGHSPGHCCFYEPERKYLYSGDLIYKGCLDAFYPTTDPQLFFQSIRKLQSLEVQRILPAHHQLAIPADIISRIEKAFCQLAKEGNLKQGCGVFDFGDFQIHV</sequence>
<dbReference type="InterPro" id="IPR050855">
    <property type="entry name" value="NDM-1-like"/>
</dbReference>
<evidence type="ECO:0000313" key="3">
    <source>
        <dbReference type="Proteomes" id="UP000261079"/>
    </source>
</evidence>
<dbReference type="InterPro" id="IPR036866">
    <property type="entry name" value="RibonucZ/Hydroxyglut_hydro"/>
</dbReference>
<dbReference type="AlphaFoldDB" id="A0A3E2V0I3"/>
<dbReference type="Proteomes" id="UP000261079">
    <property type="component" value="Unassembled WGS sequence"/>
</dbReference>
<dbReference type="Pfam" id="PF00753">
    <property type="entry name" value="Lactamase_B"/>
    <property type="match status" value="1"/>
</dbReference>
<name>A0A3E2V0I3_9FIRM</name>
<dbReference type="SMART" id="SM00849">
    <property type="entry name" value="Lactamase_B"/>
    <property type="match status" value="1"/>
</dbReference>
<proteinExistence type="predicted"/>
<gene>
    <name evidence="2" type="ORF">DW905_13560</name>
</gene>
<dbReference type="EMBL" id="QVEZ01000013">
    <property type="protein sequence ID" value="RGC03988.1"/>
    <property type="molecule type" value="Genomic_DNA"/>
</dbReference>
<dbReference type="GO" id="GO:0016787">
    <property type="term" value="F:hydrolase activity"/>
    <property type="evidence" value="ECO:0007669"/>
    <property type="project" value="UniProtKB-KW"/>
</dbReference>
<dbReference type="PANTHER" id="PTHR42951:SF4">
    <property type="entry name" value="ACYL-COENZYME A THIOESTERASE MBLAC2"/>
    <property type="match status" value="1"/>
</dbReference>
<feature type="domain" description="Metallo-beta-lactamase" evidence="1">
    <location>
        <begin position="25"/>
        <end position="212"/>
    </location>
</feature>
<accession>A0A3E2V0I3</accession>
<dbReference type="PANTHER" id="PTHR42951">
    <property type="entry name" value="METALLO-BETA-LACTAMASE DOMAIN-CONTAINING"/>
    <property type="match status" value="1"/>
</dbReference>
<evidence type="ECO:0000313" key="2">
    <source>
        <dbReference type="EMBL" id="RGC03988.1"/>
    </source>
</evidence>
<organism evidence="2 3">
    <name type="scientific">Faecalibacterium prausnitzii</name>
    <dbReference type="NCBI Taxonomy" id="853"/>
    <lineage>
        <taxon>Bacteria</taxon>
        <taxon>Bacillati</taxon>
        <taxon>Bacillota</taxon>
        <taxon>Clostridia</taxon>
        <taxon>Eubacteriales</taxon>
        <taxon>Oscillospiraceae</taxon>
        <taxon>Faecalibacterium</taxon>
    </lineage>
</organism>
<protein>
    <submittedName>
        <fullName evidence="2">MBL fold metallo-hydrolase</fullName>
    </submittedName>
</protein>
<dbReference type="RefSeq" id="WP_117536062.1">
    <property type="nucleotide sequence ID" value="NZ_QVEZ01000013.1"/>
</dbReference>
<dbReference type="InterPro" id="IPR001279">
    <property type="entry name" value="Metallo-B-lactamas"/>
</dbReference>